<evidence type="ECO:0000256" key="3">
    <source>
        <dbReference type="ARBA" id="ARBA00023163"/>
    </source>
</evidence>
<sequence>MVSQKRKFPTEHITVENTITPHTKRFPFYIKKYGYSNAKRFSVDVEYSHSDILLLYTISGVAGLYINTDSKYLAADDLLINACSSPFDIKGISAEKWEYFYIVINGSHAKFYYNIIRDKSNIIRMNPMNHVLDYFIDLSKISFDDSNLSNIQVNTIIQNIMMELYEISFDIVKSKNIIPVQETSINNAMNYIAKHYHEDLSVDTICNKMAFSKYYFCKLFKEHTGITIHQYVNEFRVNKSKELLSYSKLPINAVAAAVGFQNPLTYIRCFKRSTQMTPSEYRENF</sequence>
<feature type="domain" description="HTH araC/xylS-type" evidence="4">
    <location>
        <begin position="186"/>
        <end position="284"/>
    </location>
</feature>
<dbReference type="SUPFAM" id="SSF46689">
    <property type="entry name" value="Homeodomain-like"/>
    <property type="match status" value="2"/>
</dbReference>
<comment type="caution">
    <text evidence="5">The sequence shown here is derived from an EMBL/GenBank/DDBJ whole genome shotgun (WGS) entry which is preliminary data.</text>
</comment>
<keyword evidence="1" id="KW-0805">Transcription regulation</keyword>
<dbReference type="PROSITE" id="PS01124">
    <property type="entry name" value="HTH_ARAC_FAMILY_2"/>
    <property type="match status" value="1"/>
</dbReference>
<keyword evidence="2" id="KW-0238">DNA-binding</keyword>
<dbReference type="Pfam" id="PF12833">
    <property type="entry name" value="HTH_18"/>
    <property type="match status" value="1"/>
</dbReference>
<reference evidence="5 6" key="1">
    <citation type="submission" date="2020-08" db="EMBL/GenBank/DDBJ databases">
        <title>Genome public.</title>
        <authorList>
            <person name="Liu C."/>
            <person name="Sun Q."/>
        </authorList>
    </citation>
    <scope>NUCLEOTIDE SEQUENCE [LARGE SCALE GENOMIC DNA]</scope>
    <source>
        <strain evidence="5 6">NSJ-27</strain>
    </source>
</reference>
<dbReference type="InterPro" id="IPR009057">
    <property type="entry name" value="Homeodomain-like_sf"/>
</dbReference>
<evidence type="ECO:0000256" key="2">
    <source>
        <dbReference type="ARBA" id="ARBA00023125"/>
    </source>
</evidence>
<dbReference type="InterPro" id="IPR018062">
    <property type="entry name" value="HTH_AraC-typ_CS"/>
</dbReference>
<keyword evidence="3" id="KW-0804">Transcription</keyword>
<dbReference type="Gene3D" id="1.10.10.60">
    <property type="entry name" value="Homeodomain-like"/>
    <property type="match status" value="2"/>
</dbReference>
<dbReference type="SMART" id="SM00342">
    <property type="entry name" value="HTH_ARAC"/>
    <property type="match status" value="1"/>
</dbReference>
<dbReference type="SUPFAM" id="SSF51215">
    <property type="entry name" value="Regulatory protein AraC"/>
    <property type="match status" value="1"/>
</dbReference>
<evidence type="ECO:0000313" key="5">
    <source>
        <dbReference type="EMBL" id="MBC5787844.1"/>
    </source>
</evidence>
<gene>
    <name evidence="5" type="ORF">H8Z77_07410</name>
</gene>
<organism evidence="5 6">
    <name type="scientific">Clostridium facile</name>
    <dbReference type="NCBI Taxonomy" id="2763035"/>
    <lineage>
        <taxon>Bacteria</taxon>
        <taxon>Bacillati</taxon>
        <taxon>Bacillota</taxon>
        <taxon>Clostridia</taxon>
        <taxon>Eubacteriales</taxon>
        <taxon>Clostridiaceae</taxon>
        <taxon>Clostridium</taxon>
    </lineage>
</organism>
<evidence type="ECO:0000313" key="6">
    <source>
        <dbReference type="Proteomes" id="UP000649151"/>
    </source>
</evidence>
<dbReference type="InterPro" id="IPR037923">
    <property type="entry name" value="HTH-like"/>
</dbReference>
<dbReference type="InterPro" id="IPR018060">
    <property type="entry name" value="HTH_AraC"/>
</dbReference>
<proteinExistence type="predicted"/>
<keyword evidence="6" id="KW-1185">Reference proteome</keyword>
<evidence type="ECO:0000256" key="1">
    <source>
        <dbReference type="ARBA" id="ARBA00023015"/>
    </source>
</evidence>
<dbReference type="PANTHER" id="PTHR43280:SF28">
    <property type="entry name" value="HTH-TYPE TRANSCRIPTIONAL ACTIVATOR RHAS"/>
    <property type="match status" value="1"/>
</dbReference>
<dbReference type="Proteomes" id="UP000649151">
    <property type="component" value="Unassembled WGS sequence"/>
</dbReference>
<dbReference type="PANTHER" id="PTHR43280">
    <property type="entry name" value="ARAC-FAMILY TRANSCRIPTIONAL REGULATOR"/>
    <property type="match status" value="1"/>
</dbReference>
<protein>
    <submittedName>
        <fullName evidence="5">Helix-turn-helix transcriptional regulator</fullName>
    </submittedName>
</protein>
<evidence type="ECO:0000259" key="4">
    <source>
        <dbReference type="PROSITE" id="PS01124"/>
    </source>
</evidence>
<name>A0ABR7IS33_9CLOT</name>
<accession>A0ABR7IS33</accession>
<dbReference type="EMBL" id="JACOQK010000001">
    <property type="protein sequence ID" value="MBC5787844.1"/>
    <property type="molecule type" value="Genomic_DNA"/>
</dbReference>
<dbReference type="PROSITE" id="PS00041">
    <property type="entry name" value="HTH_ARAC_FAMILY_1"/>
    <property type="match status" value="1"/>
</dbReference>
<dbReference type="RefSeq" id="WP_069987307.1">
    <property type="nucleotide sequence ID" value="NZ_JACOQK010000001.1"/>
</dbReference>